<reference evidence="1" key="1">
    <citation type="submission" date="2014-09" db="EMBL/GenBank/DDBJ databases">
        <authorList>
            <person name="Magalhaes I.L.F."/>
            <person name="Oliveira U."/>
            <person name="Santos F.R."/>
            <person name="Vidigal T.H.D.A."/>
            <person name="Brescovit A.D."/>
            <person name="Santos A.J."/>
        </authorList>
    </citation>
    <scope>NUCLEOTIDE SEQUENCE</scope>
    <source>
        <tissue evidence="1">Shoot tissue taken approximately 20 cm above the soil surface</tissue>
    </source>
</reference>
<dbReference type="AlphaFoldDB" id="A0A0A9BYH8"/>
<name>A0A0A9BYH8_ARUDO</name>
<evidence type="ECO:0000313" key="1">
    <source>
        <dbReference type="EMBL" id="JAD67273.1"/>
    </source>
</evidence>
<dbReference type="EMBL" id="GBRH01230622">
    <property type="protein sequence ID" value="JAD67273.1"/>
    <property type="molecule type" value="Transcribed_RNA"/>
</dbReference>
<reference evidence="1" key="2">
    <citation type="journal article" date="2015" name="Data Brief">
        <title>Shoot transcriptome of the giant reed, Arundo donax.</title>
        <authorList>
            <person name="Barrero R.A."/>
            <person name="Guerrero F.D."/>
            <person name="Moolhuijzen P."/>
            <person name="Goolsby J.A."/>
            <person name="Tidwell J."/>
            <person name="Bellgard S.E."/>
            <person name="Bellgard M.I."/>
        </authorList>
    </citation>
    <scope>NUCLEOTIDE SEQUENCE</scope>
    <source>
        <tissue evidence="1">Shoot tissue taken approximately 20 cm above the soil surface</tissue>
    </source>
</reference>
<protein>
    <submittedName>
        <fullName evidence="1">Uncharacterized protein</fullName>
    </submittedName>
</protein>
<accession>A0A0A9BYH8</accession>
<proteinExistence type="predicted"/>
<organism evidence="1">
    <name type="scientific">Arundo donax</name>
    <name type="common">Giant reed</name>
    <name type="synonym">Donax arundinaceus</name>
    <dbReference type="NCBI Taxonomy" id="35708"/>
    <lineage>
        <taxon>Eukaryota</taxon>
        <taxon>Viridiplantae</taxon>
        <taxon>Streptophyta</taxon>
        <taxon>Embryophyta</taxon>
        <taxon>Tracheophyta</taxon>
        <taxon>Spermatophyta</taxon>
        <taxon>Magnoliopsida</taxon>
        <taxon>Liliopsida</taxon>
        <taxon>Poales</taxon>
        <taxon>Poaceae</taxon>
        <taxon>PACMAD clade</taxon>
        <taxon>Arundinoideae</taxon>
        <taxon>Arundineae</taxon>
        <taxon>Arundo</taxon>
    </lineage>
</organism>
<sequence>MIAKLTLYLQYGIPSLLPKHSTV</sequence>